<gene>
    <name evidence="1" type="ORF">FKV23_14405</name>
</gene>
<evidence type="ECO:0000313" key="1">
    <source>
        <dbReference type="EMBL" id="QDH71145.1"/>
    </source>
</evidence>
<proteinExistence type="predicted"/>
<evidence type="ECO:0000313" key="2">
    <source>
        <dbReference type="Proteomes" id="UP000317199"/>
    </source>
</evidence>
<protein>
    <submittedName>
        <fullName evidence="1">Uncharacterized protein</fullName>
    </submittedName>
</protein>
<dbReference type="AlphaFoldDB" id="A0A514BV07"/>
<dbReference type="KEGG" id="lyj:FKV23_14405"/>
<reference evidence="1 2" key="1">
    <citation type="submission" date="2019-06" db="EMBL/GenBank/DDBJ databases">
        <title>Lysobacter alkalisoli sp. nov. isolated from saline-alkali soil.</title>
        <authorList>
            <person name="Sun J.-Q."/>
            <person name="Xu L."/>
        </authorList>
    </citation>
    <scope>NUCLEOTIDE SEQUENCE [LARGE SCALE GENOMIC DNA]</scope>
    <source>
        <strain evidence="1 2">SJ-36</strain>
    </source>
</reference>
<accession>A0A514BV07</accession>
<dbReference type="OrthoDB" id="6024729at2"/>
<organism evidence="1 2">
    <name type="scientific">Marilutibacter alkalisoli</name>
    <dbReference type="NCBI Taxonomy" id="2591633"/>
    <lineage>
        <taxon>Bacteria</taxon>
        <taxon>Pseudomonadati</taxon>
        <taxon>Pseudomonadota</taxon>
        <taxon>Gammaproteobacteria</taxon>
        <taxon>Lysobacterales</taxon>
        <taxon>Lysobacteraceae</taxon>
        <taxon>Marilutibacter</taxon>
    </lineage>
</organism>
<dbReference type="EMBL" id="CP041242">
    <property type="protein sequence ID" value="QDH71145.1"/>
    <property type="molecule type" value="Genomic_DNA"/>
</dbReference>
<dbReference type="Proteomes" id="UP000317199">
    <property type="component" value="Chromosome"/>
</dbReference>
<sequence length="148" mass="16039">MSAAVAPSPLAGFARFLQRHPEAGVIDIVVDTTDHNGARVPVVATGAYRLGDGVSLAESARMAYENEDDGFLYDELELLDDADDIIVVGFYPRWPNSTAEGDAALMTALRGLVPAHTDGAVRRTYLFHHVDRQPYINLLTGKPFAVRG</sequence>
<dbReference type="RefSeq" id="WP_141624477.1">
    <property type="nucleotide sequence ID" value="NZ_CP041242.1"/>
</dbReference>
<keyword evidence="2" id="KW-1185">Reference proteome</keyword>
<name>A0A514BV07_9GAMM</name>